<proteinExistence type="predicted"/>
<keyword evidence="3" id="KW-1185">Reference proteome</keyword>
<evidence type="ECO:0000313" key="3">
    <source>
        <dbReference type="Proteomes" id="UP000307440"/>
    </source>
</evidence>
<feature type="transmembrane region" description="Helical" evidence="1">
    <location>
        <begin position="77"/>
        <end position="95"/>
    </location>
</feature>
<accession>A0A5C3L7P7</accession>
<evidence type="ECO:0000256" key="1">
    <source>
        <dbReference type="SAM" id="Phobius"/>
    </source>
</evidence>
<protein>
    <submittedName>
        <fullName evidence="2">Uncharacterized protein</fullName>
    </submittedName>
</protein>
<name>A0A5C3L7P7_COPMA</name>
<organism evidence="2 3">
    <name type="scientific">Coprinopsis marcescibilis</name>
    <name type="common">Agaric fungus</name>
    <name type="synonym">Psathyrella marcescibilis</name>
    <dbReference type="NCBI Taxonomy" id="230819"/>
    <lineage>
        <taxon>Eukaryota</taxon>
        <taxon>Fungi</taxon>
        <taxon>Dikarya</taxon>
        <taxon>Basidiomycota</taxon>
        <taxon>Agaricomycotina</taxon>
        <taxon>Agaricomycetes</taxon>
        <taxon>Agaricomycetidae</taxon>
        <taxon>Agaricales</taxon>
        <taxon>Agaricineae</taxon>
        <taxon>Psathyrellaceae</taxon>
        <taxon>Coprinopsis</taxon>
    </lineage>
</organism>
<sequence>MALAFLKKISPFITIGLLDSLGFFWLTVMWTLHSFIFMIYPFSLYSKRYICCSLVFRRSFFRDFYVHFMPATSNYTDIYLILLLVLSTLIIHTYFTHICAPAPFSFRCLLFWPRPCIVAAALHSISVYPTHHMHPTKLTPHLLYPYVL</sequence>
<evidence type="ECO:0000313" key="2">
    <source>
        <dbReference type="EMBL" id="TFK24268.1"/>
    </source>
</evidence>
<dbReference type="AlphaFoldDB" id="A0A5C3L7P7"/>
<keyword evidence="1" id="KW-0812">Transmembrane</keyword>
<keyword evidence="1" id="KW-0472">Membrane</keyword>
<reference evidence="2 3" key="1">
    <citation type="journal article" date="2019" name="Nat. Ecol. Evol.">
        <title>Megaphylogeny resolves global patterns of mushroom evolution.</title>
        <authorList>
            <person name="Varga T."/>
            <person name="Krizsan K."/>
            <person name="Foldi C."/>
            <person name="Dima B."/>
            <person name="Sanchez-Garcia M."/>
            <person name="Sanchez-Ramirez S."/>
            <person name="Szollosi G.J."/>
            <person name="Szarkandi J.G."/>
            <person name="Papp V."/>
            <person name="Albert L."/>
            <person name="Andreopoulos W."/>
            <person name="Angelini C."/>
            <person name="Antonin V."/>
            <person name="Barry K.W."/>
            <person name="Bougher N.L."/>
            <person name="Buchanan P."/>
            <person name="Buyck B."/>
            <person name="Bense V."/>
            <person name="Catcheside P."/>
            <person name="Chovatia M."/>
            <person name="Cooper J."/>
            <person name="Damon W."/>
            <person name="Desjardin D."/>
            <person name="Finy P."/>
            <person name="Geml J."/>
            <person name="Haridas S."/>
            <person name="Hughes K."/>
            <person name="Justo A."/>
            <person name="Karasinski D."/>
            <person name="Kautmanova I."/>
            <person name="Kiss B."/>
            <person name="Kocsube S."/>
            <person name="Kotiranta H."/>
            <person name="LaButti K.M."/>
            <person name="Lechner B.E."/>
            <person name="Liimatainen K."/>
            <person name="Lipzen A."/>
            <person name="Lukacs Z."/>
            <person name="Mihaltcheva S."/>
            <person name="Morgado L.N."/>
            <person name="Niskanen T."/>
            <person name="Noordeloos M.E."/>
            <person name="Ohm R.A."/>
            <person name="Ortiz-Santana B."/>
            <person name="Ovrebo C."/>
            <person name="Racz N."/>
            <person name="Riley R."/>
            <person name="Savchenko A."/>
            <person name="Shiryaev A."/>
            <person name="Soop K."/>
            <person name="Spirin V."/>
            <person name="Szebenyi C."/>
            <person name="Tomsovsky M."/>
            <person name="Tulloss R.E."/>
            <person name="Uehling J."/>
            <person name="Grigoriev I.V."/>
            <person name="Vagvolgyi C."/>
            <person name="Papp T."/>
            <person name="Martin F.M."/>
            <person name="Miettinen O."/>
            <person name="Hibbett D.S."/>
            <person name="Nagy L.G."/>
        </authorList>
    </citation>
    <scope>NUCLEOTIDE SEQUENCE [LARGE SCALE GENOMIC DNA]</scope>
    <source>
        <strain evidence="2 3">CBS 121175</strain>
    </source>
</reference>
<dbReference type="EMBL" id="ML210203">
    <property type="protein sequence ID" value="TFK24268.1"/>
    <property type="molecule type" value="Genomic_DNA"/>
</dbReference>
<keyword evidence="1" id="KW-1133">Transmembrane helix</keyword>
<dbReference type="Proteomes" id="UP000307440">
    <property type="component" value="Unassembled WGS sequence"/>
</dbReference>
<gene>
    <name evidence="2" type="ORF">FA15DRAFT_421064</name>
</gene>